<comment type="cofactor">
    <cofactor evidence="4">
        <name>FAD</name>
        <dbReference type="ChEBI" id="CHEBI:57692"/>
    </cofactor>
    <text evidence="4">Binds 1 FAD per subunit.</text>
</comment>
<dbReference type="PRINTS" id="PR00411">
    <property type="entry name" value="PNDRDTASEI"/>
</dbReference>
<dbReference type="PANTHER" id="PTHR43014:SF4">
    <property type="entry name" value="PYRIDINE NUCLEOTIDE-DISULFIDE OXIDOREDUCTASE RCLA-RELATED"/>
    <property type="match status" value="1"/>
</dbReference>
<dbReference type="InterPro" id="IPR023753">
    <property type="entry name" value="FAD/NAD-binding_dom"/>
</dbReference>
<dbReference type="InterPro" id="IPR004099">
    <property type="entry name" value="Pyr_nucl-diS_OxRdtase_dimer"/>
</dbReference>
<feature type="binding site" evidence="4">
    <location>
        <position position="310"/>
    </location>
    <ligand>
        <name>FAD</name>
        <dbReference type="ChEBI" id="CHEBI:57692"/>
    </ligand>
</feature>
<keyword evidence="4" id="KW-0547">Nucleotide-binding</keyword>
<dbReference type="SUPFAM" id="SSF51905">
    <property type="entry name" value="FAD/NAD(P)-binding domain"/>
    <property type="match status" value="1"/>
</dbReference>
<evidence type="ECO:0000313" key="10">
    <source>
        <dbReference type="Proteomes" id="UP000534783"/>
    </source>
</evidence>
<dbReference type="Proteomes" id="UP000534783">
    <property type="component" value="Unassembled WGS sequence"/>
</dbReference>
<keyword evidence="2" id="KW-0285">Flavoprotein</keyword>
<dbReference type="Gene3D" id="3.30.390.30">
    <property type="match status" value="1"/>
</dbReference>
<feature type="region of interest" description="Disordered" evidence="6">
    <location>
        <begin position="276"/>
        <end position="296"/>
    </location>
</feature>
<feature type="binding site" evidence="4">
    <location>
        <position position="200"/>
    </location>
    <ligand>
        <name>NAD(+)</name>
        <dbReference type="ChEBI" id="CHEBI:57540"/>
    </ligand>
</feature>
<dbReference type="PIRSF" id="PIRSF000350">
    <property type="entry name" value="Mercury_reductase_MerA"/>
    <property type="match status" value="1"/>
</dbReference>
<proteinExistence type="inferred from homology"/>
<name>A0A7X6DNX8_9BACT</name>
<evidence type="ECO:0000256" key="2">
    <source>
        <dbReference type="ARBA" id="ARBA00022630"/>
    </source>
</evidence>
<comment type="caution">
    <text evidence="9">The sequence shown here is derived from an EMBL/GenBank/DDBJ whole genome shotgun (WGS) entry which is preliminary data.</text>
</comment>
<keyword evidence="4" id="KW-0520">NAD</keyword>
<evidence type="ECO:0000259" key="7">
    <source>
        <dbReference type="Pfam" id="PF02852"/>
    </source>
</evidence>
<evidence type="ECO:0000256" key="5">
    <source>
        <dbReference type="PIRSR" id="PIRSR000350-4"/>
    </source>
</evidence>
<feature type="domain" description="FAD/NAD(P)-binding" evidence="8">
    <location>
        <begin position="6"/>
        <end position="326"/>
    </location>
</feature>
<reference evidence="9 10" key="1">
    <citation type="journal article" date="2020" name="Nature">
        <title>Bacterial chemolithoautotrophy via manganese oxidation.</title>
        <authorList>
            <person name="Yu H."/>
            <person name="Leadbetter J.R."/>
        </authorList>
    </citation>
    <scope>NUCLEOTIDE SEQUENCE [LARGE SCALE GENOMIC DNA]</scope>
    <source>
        <strain evidence="9 10">Mn-1</strain>
    </source>
</reference>
<evidence type="ECO:0000313" key="9">
    <source>
        <dbReference type="EMBL" id="NKE70726.1"/>
    </source>
</evidence>
<feature type="binding site" evidence="4">
    <location>
        <position position="116"/>
    </location>
    <ligand>
        <name>FAD</name>
        <dbReference type="ChEBI" id="CHEBI:57692"/>
    </ligand>
</feature>
<dbReference type="Pfam" id="PF07992">
    <property type="entry name" value="Pyr_redox_2"/>
    <property type="match status" value="1"/>
</dbReference>
<evidence type="ECO:0000256" key="1">
    <source>
        <dbReference type="ARBA" id="ARBA00007532"/>
    </source>
</evidence>
<keyword evidence="3 4" id="KW-0274">FAD</keyword>
<protein>
    <submittedName>
        <fullName evidence="9">NAD(P)/FAD-dependent oxidoreductase</fullName>
    </submittedName>
</protein>
<feature type="binding site" evidence="4">
    <location>
        <begin position="177"/>
        <end position="184"/>
    </location>
    <ligand>
        <name>NAD(+)</name>
        <dbReference type="ChEBI" id="CHEBI:57540"/>
    </ligand>
</feature>
<evidence type="ECO:0000256" key="6">
    <source>
        <dbReference type="SAM" id="MobiDB-lite"/>
    </source>
</evidence>
<dbReference type="PRINTS" id="PR00368">
    <property type="entry name" value="FADPNR"/>
</dbReference>
<accession>A0A7X6DNX8</accession>
<dbReference type="EMBL" id="VTOW01000001">
    <property type="protein sequence ID" value="NKE70726.1"/>
    <property type="molecule type" value="Genomic_DNA"/>
</dbReference>
<dbReference type="Gene3D" id="3.50.50.60">
    <property type="entry name" value="FAD/NAD(P)-binding domain"/>
    <property type="match status" value="2"/>
</dbReference>
<dbReference type="AlphaFoldDB" id="A0A7X6DNX8"/>
<dbReference type="InterPro" id="IPR016156">
    <property type="entry name" value="FAD/NAD-linked_Rdtase_dimer_sf"/>
</dbReference>
<feature type="binding site" evidence="4">
    <location>
        <begin position="140"/>
        <end position="142"/>
    </location>
    <ligand>
        <name>FAD</name>
        <dbReference type="ChEBI" id="CHEBI:57692"/>
    </ligand>
</feature>
<organism evidence="9 10">
    <name type="scientific">Candidatus Manganitrophus noduliformans</name>
    <dbReference type="NCBI Taxonomy" id="2606439"/>
    <lineage>
        <taxon>Bacteria</taxon>
        <taxon>Pseudomonadati</taxon>
        <taxon>Nitrospirota</taxon>
        <taxon>Nitrospiria</taxon>
        <taxon>Candidatus Troglogloeales</taxon>
        <taxon>Candidatus Manganitrophaceae</taxon>
        <taxon>Candidatus Manganitrophus</taxon>
    </lineage>
</organism>
<evidence type="ECO:0000256" key="4">
    <source>
        <dbReference type="PIRSR" id="PIRSR000350-3"/>
    </source>
</evidence>
<dbReference type="InterPro" id="IPR036188">
    <property type="entry name" value="FAD/NAD-bd_sf"/>
</dbReference>
<feature type="domain" description="Pyridine nucleotide-disulphide oxidoreductase dimerisation" evidence="7">
    <location>
        <begin position="346"/>
        <end position="452"/>
    </location>
</feature>
<feature type="binding site" evidence="4">
    <location>
        <position position="269"/>
    </location>
    <ligand>
        <name>NAD(+)</name>
        <dbReference type="ChEBI" id="CHEBI:57540"/>
    </ligand>
</feature>
<dbReference type="InterPro" id="IPR001100">
    <property type="entry name" value="Pyr_nuc-diS_OxRdtase"/>
</dbReference>
<comment type="similarity">
    <text evidence="1">Belongs to the class-I pyridine nucleotide-disulfide oxidoreductase family.</text>
</comment>
<evidence type="ECO:0000259" key="8">
    <source>
        <dbReference type="Pfam" id="PF07992"/>
    </source>
</evidence>
<keyword evidence="10" id="KW-1185">Reference proteome</keyword>
<dbReference type="GO" id="GO:0050660">
    <property type="term" value="F:flavin adenine dinucleotide binding"/>
    <property type="evidence" value="ECO:0007669"/>
    <property type="project" value="TreeGrafter"/>
</dbReference>
<dbReference type="SUPFAM" id="SSF55424">
    <property type="entry name" value="FAD/NAD-linked reductases, dimerisation (C-terminal) domain"/>
    <property type="match status" value="1"/>
</dbReference>
<dbReference type="PANTHER" id="PTHR43014">
    <property type="entry name" value="MERCURIC REDUCTASE"/>
    <property type="match status" value="1"/>
</dbReference>
<gene>
    <name evidence="9" type="ORF">MNODULE_08245</name>
</gene>
<dbReference type="Pfam" id="PF02852">
    <property type="entry name" value="Pyr_redox_dim"/>
    <property type="match status" value="1"/>
</dbReference>
<sequence length="460" mass="49516">MGMERYDLLVLGSGSAGLYGAIKAAQLGARVALVEGGEIGGTCPNRGCLPTEHLVTAAERYYYGQMVAFRGVTPRKARLNFAAVMREKEAVVQHARKEKERMIAAHPNITFLPGRGRLVSPHHVAIDGQPVTADKTLLATGSSPITPPIPGLADISPLNSDRVQVITRLPRSLIVIGGGEIGLEYGQLFLHFGARVIVLEKEARILPREEPEISNALRRYLGEEGMEIHTGVEIEAVEPLPRRRGYRVAARKGGETLLLEGSAVFVATGRRPNTDGLGLEEAGVKRRPDGAVETTPSFETSHSHIFAAGDIRGHVRKLATVADREGELAAENALRGSRQTMEYLGVPYAILTSPQVASVGLKEADARAAGFALRQVDLSLPEELPKAIADRGWVKLVVEKGSHRILGVHLLAAKAAEAIHEAIFIVKNGLTVEDVCRTIHVYPTVAESILRAAESYPKAA</sequence>
<feature type="disulfide bond" description="Redox-active" evidence="5">
    <location>
        <begin position="43"/>
        <end position="48"/>
    </location>
</feature>
<evidence type="ECO:0000256" key="3">
    <source>
        <dbReference type="ARBA" id="ARBA00022827"/>
    </source>
</evidence>
<dbReference type="GO" id="GO:0003955">
    <property type="term" value="F:NAD(P)H dehydrogenase (quinone) activity"/>
    <property type="evidence" value="ECO:0007669"/>
    <property type="project" value="TreeGrafter"/>
</dbReference>